<name>A0ABQ0L1I5_MYCCL</name>
<keyword evidence="2" id="KW-1133">Transmembrane helix</keyword>
<proteinExistence type="predicted"/>
<sequence>MAKHTGSNTAAIAGGTGVASTLVILVIGFTVWYLQVRRRRHWQSRISLGDPDRQDQNSELSQHDEAGEAPTAEVGGADSEAHAEVMRKLSIVERRMQEAMVDRSASDGIIQEMRAMAERVANVEAQLQATTPGEEDVDGESPPAYGSG</sequence>
<feature type="region of interest" description="Disordered" evidence="1">
    <location>
        <begin position="126"/>
        <end position="148"/>
    </location>
</feature>
<evidence type="ECO:0000256" key="2">
    <source>
        <dbReference type="SAM" id="Phobius"/>
    </source>
</evidence>
<reference evidence="3" key="1">
    <citation type="submission" date="2014-09" db="EMBL/GenBank/DDBJ databases">
        <title>Genome sequence of the luminous mushroom Mycena chlorophos for searching fungal bioluminescence genes.</title>
        <authorList>
            <person name="Tanaka Y."/>
            <person name="Kasuga D."/>
            <person name="Oba Y."/>
            <person name="Hase S."/>
            <person name="Sato K."/>
            <person name="Oba Y."/>
            <person name="Sakakibara Y."/>
        </authorList>
    </citation>
    <scope>NUCLEOTIDE SEQUENCE</scope>
</reference>
<gene>
    <name evidence="3" type="ORF">MCHLO_02599</name>
</gene>
<evidence type="ECO:0000313" key="3">
    <source>
        <dbReference type="EMBL" id="GAT45001.1"/>
    </source>
</evidence>
<dbReference type="Proteomes" id="UP000815677">
    <property type="component" value="Unassembled WGS sequence"/>
</dbReference>
<accession>A0ABQ0L1I5</accession>
<protein>
    <submittedName>
        <fullName evidence="3">Uncharacterized protein</fullName>
    </submittedName>
</protein>
<feature type="compositionally biased region" description="Basic and acidic residues" evidence="1">
    <location>
        <begin position="50"/>
        <end position="66"/>
    </location>
</feature>
<evidence type="ECO:0000313" key="4">
    <source>
        <dbReference type="Proteomes" id="UP000815677"/>
    </source>
</evidence>
<organism evidence="3 4">
    <name type="scientific">Mycena chlorophos</name>
    <name type="common">Agaric fungus</name>
    <name type="synonym">Agaricus chlorophos</name>
    <dbReference type="NCBI Taxonomy" id="658473"/>
    <lineage>
        <taxon>Eukaryota</taxon>
        <taxon>Fungi</taxon>
        <taxon>Dikarya</taxon>
        <taxon>Basidiomycota</taxon>
        <taxon>Agaricomycotina</taxon>
        <taxon>Agaricomycetes</taxon>
        <taxon>Agaricomycetidae</taxon>
        <taxon>Agaricales</taxon>
        <taxon>Marasmiineae</taxon>
        <taxon>Mycenaceae</taxon>
        <taxon>Mycena</taxon>
    </lineage>
</organism>
<feature type="transmembrane region" description="Helical" evidence="2">
    <location>
        <begin position="12"/>
        <end position="34"/>
    </location>
</feature>
<evidence type="ECO:0000256" key="1">
    <source>
        <dbReference type="SAM" id="MobiDB-lite"/>
    </source>
</evidence>
<dbReference type="EMBL" id="DF840526">
    <property type="protein sequence ID" value="GAT45001.1"/>
    <property type="molecule type" value="Genomic_DNA"/>
</dbReference>
<feature type="region of interest" description="Disordered" evidence="1">
    <location>
        <begin position="44"/>
        <end position="82"/>
    </location>
</feature>
<keyword evidence="4" id="KW-1185">Reference proteome</keyword>
<keyword evidence="2" id="KW-0812">Transmembrane</keyword>
<keyword evidence="2" id="KW-0472">Membrane</keyword>